<keyword evidence="6" id="KW-1185">Reference proteome</keyword>
<dbReference type="Proteomes" id="UP000252357">
    <property type="component" value="Unassembled WGS sequence"/>
</dbReference>
<protein>
    <submittedName>
        <fullName evidence="5">Phage tail tape measure protein</fullName>
    </submittedName>
</protein>
<evidence type="ECO:0000256" key="3">
    <source>
        <dbReference type="SAM" id="Phobius"/>
    </source>
</evidence>
<evidence type="ECO:0000313" key="6">
    <source>
        <dbReference type="Proteomes" id="UP000252357"/>
    </source>
</evidence>
<evidence type="ECO:0000256" key="2">
    <source>
        <dbReference type="SAM" id="MobiDB-lite"/>
    </source>
</evidence>
<proteinExistence type="predicted"/>
<accession>A0A368L7W5</accession>
<evidence type="ECO:0000313" key="5">
    <source>
        <dbReference type="EMBL" id="RCS59716.1"/>
    </source>
</evidence>
<reference evidence="5 6" key="1">
    <citation type="journal article" date="2018" name="Int. J. Syst. Evol. Microbiol.">
        <title>Parvibium lacunae gen. nov., sp. nov., a new member of the family Alcaligenaceae isolated from a freshwater pond.</title>
        <authorList>
            <person name="Chen W.M."/>
            <person name="Xie P.B."/>
            <person name="Hsu M.Y."/>
            <person name="Sheu S.Y."/>
        </authorList>
    </citation>
    <scope>NUCLEOTIDE SEQUENCE [LARGE SCALE GENOMIC DNA]</scope>
    <source>
        <strain evidence="5 6">KMB9</strain>
    </source>
</reference>
<dbReference type="Pfam" id="PF10145">
    <property type="entry name" value="PhageMin_Tail"/>
    <property type="match status" value="1"/>
</dbReference>
<comment type="caution">
    <text evidence="5">The sequence shown here is derived from an EMBL/GenBank/DDBJ whole genome shotgun (WGS) entry which is preliminary data.</text>
</comment>
<keyword evidence="3" id="KW-0472">Membrane</keyword>
<name>A0A368L7W5_9BURK</name>
<sequence length="818" mass="88320">MSDAVINIGADSTKLRQDLERAAREFADKTNAMRERAERAGASFSKFTEKVKEVTPQILSLSGVIGGVSFSGIIMETAKVAGQLSDLSQKVGIGAGNLSQLAYAAQANGIGFEQLETGLKKFSLNISEAATKSSAMTQESRDAASALKAMGISTTDAEGKLKNTEDLLIEVADKFSGYNDGANKAALATALFGRAGADLLPFLNQGKQGIADLRKEGIELGATMSDSMVKAADEYGDNVDKLRSAFKGLVTTIGNSVMPALTKVTTELIEGRKAFGGWWSALVGIGLSTTTSLPQARADIEKINKEIAKLESQRATEEARGGIGSKNMLAAYDKALAEKYEELQTANNRLRYYQALADRQNAQGAKDAEDAFDFGKRPKKKGRNAPEFGSGGGSAGEKSADNKSSMSKWDAELTVLKQQFELQNQLKSYDLNDEFAYWESKKGQVKAGSDDVLAILSKQNAVRIQQLKQSIDAQQKSDKEEAALSAASIDGMYSRWEKQIELEQEATEERLIRGEISQAEYLQLLRRFEEQKFAVQRDAQLARIELAKLDPSKDPAELERLNQQLAQVHYAHSMRIAGIQQRETKQGMQFYETLVSSMTSLWDKGLQAMMNGTLTWKGAMRAIYAELTRVFIQQVIMEQLKRWLMMQSTKLMAMMGFETKKRLLEGEGATKAIEATATEATAKISGQGASAAAGAAASQAPIPIVGPGLAVAAAAAMLALVLGYRAMVKSASGGFDIGFGDNPLTQLHQEEMVLPRVYGNTLRDMAEVYTNSKTGADTQAASNAAPIVLGGVSAGDFFIAHKRELAQALKAATRNGVR</sequence>
<dbReference type="RefSeq" id="WP_114401863.1">
    <property type="nucleotide sequence ID" value="NZ_QPGB01000001.1"/>
</dbReference>
<feature type="transmembrane region" description="Helical" evidence="3">
    <location>
        <begin position="704"/>
        <end position="724"/>
    </location>
</feature>
<keyword evidence="3" id="KW-0812">Transmembrane</keyword>
<dbReference type="NCBIfam" id="TIGR01760">
    <property type="entry name" value="tape_meas_TP901"/>
    <property type="match status" value="1"/>
</dbReference>
<feature type="compositionally biased region" description="Basic and acidic residues" evidence="2">
    <location>
        <begin position="366"/>
        <end position="376"/>
    </location>
</feature>
<dbReference type="EMBL" id="QPGB01000001">
    <property type="protein sequence ID" value="RCS59716.1"/>
    <property type="molecule type" value="Genomic_DNA"/>
</dbReference>
<feature type="coiled-coil region" evidence="1">
    <location>
        <begin position="293"/>
        <end position="349"/>
    </location>
</feature>
<dbReference type="AlphaFoldDB" id="A0A368L7W5"/>
<organism evidence="5 6">
    <name type="scientific">Parvibium lacunae</name>
    <dbReference type="NCBI Taxonomy" id="1888893"/>
    <lineage>
        <taxon>Bacteria</taxon>
        <taxon>Pseudomonadati</taxon>
        <taxon>Pseudomonadota</taxon>
        <taxon>Betaproteobacteria</taxon>
        <taxon>Burkholderiales</taxon>
        <taxon>Alcaligenaceae</taxon>
        <taxon>Parvibium</taxon>
    </lineage>
</organism>
<evidence type="ECO:0000256" key="1">
    <source>
        <dbReference type="SAM" id="Coils"/>
    </source>
</evidence>
<dbReference type="InterPro" id="IPR010090">
    <property type="entry name" value="Phage_tape_meas"/>
</dbReference>
<feature type="domain" description="Phage tail tape measure protein" evidence="4">
    <location>
        <begin position="75"/>
        <end position="193"/>
    </location>
</feature>
<keyword evidence="3" id="KW-1133">Transmembrane helix</keyword>
<gene>
    <name evidence="5" type="ORF">DU000_03135</name>
</gene>
<dbReference type="OrthoDB" id="363355at2"/>
<feature type="region of interest" description="Disordered" evidence="2">
    <location>
        <begin position="364"/>
        <end position="404"/>
    </location>
</feature>
<keyword evidence="1" id="KW-0175">Coiled coil</keyword>
<evidence type="ECO:0000259" key="4">
    <source>
        <dbReference type="Pfam" id="PF10145"/>
    </source>
</evidence>